<dbReference type="Pfam" id="PF06124">
    <property type="entry name" value="DUF960"/>
    <property type="match status" value="1"/>
</dbReference>
<evidence type="ECO:0000313" key="1">
    <source>
        <dbReference type="EMBL" id="MFE8696505.1"/>
    </source>
</evidence>
<dbReference type="RefSeq" id="WP_389218606.1">
    <property type="nucleotide sequence ID" value="NZ_JBIACJ010000004.1"/>
</dbReference>
<keyword evidence="2" id="KW-1185">Reference proteome</keyword>
<accession>A0ABW6JX78</accession>
<dbReference type="Gene3D" id="3.10.450.150">
    <property type="entry name" value="enterococcus faecalis protein"/>
    <property type="match status" value="1"/>
</dbReference>
<proteinExistence type="predicted"/>
<reference evidence="1 2" key="1">
    <citation type="submission" date="2024-08" db="EMBL/GenBank/DDBJ databases">
        <title>Two novel Cytobacillus novel species.</title>
        <authorList>
            <person name="Liu G."/>
        </authorList>
    </citation>
    <scope>NUCLEOTIDE SEQUENCE [LARGE SCALE GENOMIC DNA]</scope>
    <source>
        <strain evidence="1 2">FJAT-53684</strain>
    </source>
</reference>
<evidence type="ECO:0000313" key="2">
    <source>
        <dbReference type="Proteomes" id="UP001601058"/>
    </source>
</evidence>
<gene>
    <name evidence="1" type="ORF">ACFYKT_09170</name>
</gene>
<sequence length="101" mass="12029">MFERDKPRYATQKIASNVSDEIQILLWRIMDSRRNNQELLDYLQVFHLQRSGDMQRITNKQEQPPMEMVVRLELEASQPIDITIWIMDAGSHCIMLFPSDY</sequence>
<organism evidence="1 2">
    <name type="scientific">Cytobacillus mangrovibacter</name>
    <dbReference type="NCBI Taxonomy" id="3299024"/>
    <lineage>
        <taxon>Bacteria</taxon>
        <taxon>Bacillati</taxon>
        <taxon>Bacillota</taxon>
        <taxon>Bacilli</taxon>
        <taxon>Bacillales</taxon>
        <taxon>Bacillaceae</taxon>
        <taxon>Cytobacillus</taxon>
    </lineage>
</organism>
<protein>
    <submittedName>
        <fullName evidence="1">DUF960 family protein</fullName>
    </submittedName>
</protein>
<name>A0ABW6JX78_9BACI</name>
<dbReference type="EMBL" id="JBIACJ010000004">
    <property type="protein sequence ID" value="MFE8696505.1"/>
    <property type="molecule type" value="Genomic_DNA"/>
</dbReference>
<dbReference type="Proteomes" id="UP001601058">
    <property type="component" value="Unassembled WGS sequence"/>
</dbReference>
<dbReference type="InterPro" id="IPR009303">
    <property type="entry name" value="DUF960"/>
</dbReference>
<comment type="caution">
    <text evidence="1">The sequence shown here is derived from an EMBL/GenBank/DDBJ whole genome shotgun (WGS) entry which is preliminary data.</text>
</comment>